<gene>
    <name evidence="3" type="primary">Cnig_chr_I.g3372</name>
    <name evidence="3" type="ORF">B9Z55_003372</name>
</gene>
<feature type="domain" description="DUF7154" evidence="2">
    <location>
        <begin position="370"/>
        <end position="472"/>
    </location>
</feature>
<feature type="domain" description="DUF7154" evidence="2">
    <location>
        <begin position="139"/>
        <end position="240"/>
    </location>
</feature>
<feature type="region of interest" description="Disordered" evidence="1">
    <location>
        <begin position="1"/>
        <end position="24"/>
    </location>
</feature>
<name>A0A2G5VPZ7_9PELO</name>
<dbReference type="EMBL" id="PDUG01000001">
    <property type="protein sequence ID" value="PIC53854.1"/>
    <property type="molecule type" value="Genomic_DNA"/>
</dbReference>
<keyword evidence="4" id="KW-1185">Reference proteome</keyword>
<protein>
    <recommendedName>
        <fullName evidence="2">DUF7154 domain-containing protein</fullName>
    </recommendedName>
</protein>
<dbReference type="PANTHER" id="PTHR23062:SF3">
    <property type="entry name" value="ANF_RECEPTOR DOMAIN-CONTAINING PROTEIN-RELATED"/>
    <property type="match status" value="1"/>
</dbReference>
<dbReference type="PANTHER" id="PTHR23062">
    <property type="entry name" value="HYPOTHETICAL PROTEIN C.ELEGANS"/>
    <property type="match status" value="1"/>
</dbReference>
<evidence type="ECO:0000259" key="2">
    <source>
        <dbReference type="Pfam" id="PF23673"/>
    </source>
</evidence>
<proteinExistence type="predicted"/>
<comment type="caution">
    <text evidence="3">The sequence shown here is derived from an EMBL/GenBank/DDBJ whole genome shotgun (WGS) entry which is preliminary data.</text>
</comment>
<evidence type="ECO:0000313" key="3">
    <source>
        <dbReference type="EMBL" id="PIC53854.1"/>
    </source>
</evidence>
<dbReference type="Proteomes" id="UP000230233">
    <property type="component" value="Chromosome I"/>
</dbReference>
<accession>A0A2G5VPZ7</accession>
<dbReference type="Pfam" id="PF23673">
    <property type="entry name" value="DUF7154"/>
    <property type="match status" value="4"/>
</dbReference>
<dbReference type="AlphaFoldDB" id="A0A2G5VPZ7"/>
<evidence type="ECO:0000313" key="4">
    <source>
        <dbReference type="Proteomes" id="UP000230233"/>
    </source>
</evidence>
<dbReference type="OrthoDB" id="5875487at2759"/>
<evidence type="ECO:0000256" key="1">
    <source>
        <dbReference type="SAM" id="MobiDB-lite"/>
    </source>
</evidence>
<sequence>MDLEFHSNKNDVNSTIAKHLPDPNQGFRNSSIGSNIFDVIENFLSNTQAPVCGSTILILLKRYPNESDISRLVSLIRSHHAIVHVMTSATPSGGSQPKTMYSVTSNTNGMGAFEYDENFSSAISRFPAFGNLSPVYATTIRVSGSGSKTLPGFYPSITADYVVEVTYQDHVLDDSFQNLTLRWTSSQDSGNFAIDSNDFLPGGTLKFTWQDFYGANYNMALDYNYSGQDVQNLQIRIYSQTDVNSTILDSLPNPNQGFQNSSIGSNVFDAIEKFFSNTQAPVCASRIVILLKRYPNEADTTRLVSLIRSHHAIVHVVTSGTPSGGSQPKTMYSVASKTNGMGAFEYDDKFTDAIGWFRLYIFPHPVYATTLQLSGGGTKSLPDFHPSIADTYSVAITYQDHVPIDCFRNLTLYWTNPGDSGNFSIYPWNVHWINGTYIFQVFAFITVDYKMTLDYDYLGQDGQSLQIRIYSSENVISTITNNLPNPNQGFHDSSIGSNVFDIIEKFFSNTQAPVCGSFIVILLKRYPNEMDISRLVSLIRSHHAIVHVITSATPSGGSQSKTMHSVASKTNGMGAFEYDEHFKDIIGDFPIYEVIYPVYATTTRVSGSGTKILPDFYPSVLSSYIYDYISITYQDHDDIFCKAGNFPPTFLLAYSNDFSAKTVWDTWNAFSWAFVYVPWFGSVRFDTPNIVIHFDKNIEDVNSTILNNLPDPNQGFQNSSIGSNVFDVIEKFFSNTEAPVCGSIIYILLKRYPNEANLSRLVSLIRSHHAIVHVMTSATPSGGSQPKTMYSVASKTNGVEAFEYDEYFQYFGGTYTFVFDNFYGINYNMTLDYNYSGHDVQDLQIRIYNDTSCSPSTYPQTFLFAYSNDLSSKTVLDTWDEFSGYKNLNYSWYGSVRIDIENVDMEFHSKLKDVEPTILNNLPNPIQGFQNSSIGSNVFDVIEKFFSNTEAPVCGSIIFILLKRYPNESDVSRFVSLIRSHHATLHVMTSGFPSGGSQSKAMYSVASKTNGMGAFEYDENFKSFIAYFPIYDFTYPVYATTTQVSGNGTKTLPDFYPSIGDRYWIAINYQDHVPIDSFQSLNLSWTNPEDSGNFTVYSSEAWGNGTYKYNKFHFYNVDYKVILDYNYLDQDVQNLQIRAYSQTPLNNWLPYSD</sequence>
<dbReference type="InterPro" id="IPR055578">
    <property type="entry name" value="DUF7154"/>
</dbReference>
<dbReference type="GO" id="GO:0045087">
    <property type="term" value="P:innate immune response"/>
    <property type="evidence" value="ECO:0007669"/>
    <property type="project" value="TreeGrafter"/>
</dbReference>
<reference evidence="4" key="1">
    <citation type="submission" date="2017-10" db="EMBL/GenBank/DDBJ databases">
        <title>Rapid genome shrinkage in a self-fertile nematode reveals novel sperm competition proteins.</title>
        <authorList>
            <person name="Yin D."/>
            <person name="Schwarz E.M."/>
            <person name="Thomas C.G."/>
            <person name="Felde R.L."/>
            <person name="Korf I.F."/>
            <person name="Cutter A.D."/>
            <person name="Schartner C.M."/>
            <person name="Ralston E.J."/>
            <person name="Meyer B.J."/>
            <person name="Haag E.S."/>
        </authorList>
    </citation>
    <scope>NUCLEOTIDE SEQUENCE [LARGE SCALE GENOMIC DNA]</scope>
    <source>
        <strain evidence="4">JU1422</strain>
    </source>
</reference>
<feature type="domain" description="DUF7154" evidence="2">
    <location>
        <begin position="796"/>
        <end position="849"/>
    </location>
</feature>
<feature type="domain" description="DUF7154" evidence="2">
    <location>
        <begin position="1041"/>
        <end position="1142"/>
    </location>
</feature>
<dbReference type="STRING" id="1611254.A0A2G5VPZ7"/>
<organism evidence="3 4">
    <name type="scientific">Caenorhabditis nigoni</name>
    <dbReference type="NCBI Taxonomy" id="1611254"/>
    <lineage>
        <taxon>Eukaryota</taxon>
        <taxon>Metazoa</taxon>
        <taxon>Ecdysozoa</taxon>
        <taxon>Nematoda</taxon>
        <taxon>Chromadorea</taxon>
        <taxon>Rhabditida</taxon>
        <taxon>Rhabditina</taxon>
        <taxon>Rhabditomorpha</taxon>
        <taxon>Rhabditoidea</taxon>
        <taxon>Rhabditidae</taxon>
        <taxon>Peloderinae</taxon>
        <taxon>Caenorhabditis</taxon>
    </lineage>
</organism>